<evidence type="ECO:0000259" key="12">
    <source>
        <dbReference type="PROSITE" id="PS50268"/>
    </source>
</evidence>
<keyword evidence="3 11" id="KW-0732">Signal</keyword>
<dbReference type="GO" id="GO:0045296">
    <property type="term" value="F:cadherin binding"/>
    <property type="evidence" value="ECO:0007669"/>
    <property type="project" value="TreeGrafter"/>
</dbReference>
<feature type="domain" description="Cadherin" evidence="12">
    <location>
        <begin position="35"/>
        <end position="145"/>
    </location>
</feature>
<feature type="compositionally biased region" description="Basic residues" evidence="9">
    <location>
        <begin position="765"/>
        <end position="777"/>
    </location>
</feature>
<evidence type="ECO:0000256" key="2">
    <source>
        <dbReference type="ARBA" id="ARBA00022692"/>
    </source>
</evidence>
<dbReference type="KEGG" id="lak:106158157"/>
<dbReference type="SUPFAM" id="SSF49313">
    <property type="entry name" value="Cadherin-like"/>
    <property type="match status" value="4"/>
</dbReference>
<evidence type="ECO:0000256" key="1">
    <source>
        <dbReference type="ARBA" id="ARBA00004167"/>
    </source>
</evidence>
<proteinExistence type="predicted"/>
<dbReference type="GO" id="GO:0044331">
    <property type="term" value="P:cell-cell adhesion mediated by cadherin"/>
    <property type="evidence" value="ECO:0007669"/>
    <property type="project" value="TreeGrafter"/>
</dbReference>
<comment type="subcellular location">
    <subcellularLocation>
        <location evidence="1">Membrane</location>
        <topology evidence="1">Single-pass membrane protein</topology>
    </subcellularLocation>
</comment>
<evidence type="ECO:0000256" key="4">
    <source>
        <dbReference type="ARBA" id="ARBA00022737"/>
    </source>
</evidence>
<dbReference type="PROSITE" id="PS00232">
    <property type="entry name" value="CADHERIN_1"/>
    <property type="match status" value="1"/>
</dbReference>
<dbReference type="InterPro" id="IPR020894">
    <property type="entry name" value="Cadherin_CS"/>
</dbReference>
<dbReference type="AlphaFoldDB" id="A0A1S3HTY5"/>
<dbReference type="InterPro" id="IPR015919">
    <property type="entry name" value="Cadherin-like_sf"/>
</dbReference>
<protein>
    <submittedName>
        <fullName evidence="14">Protocadherin Fat 4</fullName>
    </submittedName>
</protein>
<feature type="domain" description="Cadherin" evidence="12">
    <location>
        <begin position="146"/>
        <end position="255"/>
    </location>
</feature>
<dbReference type="OrthoDB" id="6144753at2759"/>
<gene>
    <name evidence="14" type="primary">LOC106158157</name>
</gene>
<dbReference type="GO" id="GO:0016477">
    <property type="term" value="P:cell migration"/>
    <property type="evidence" value="ECO:0007669"/>
    <property type="project" value="TreeGrafter"/>
</dbReference>
<evidence type="ECO:0000256" key="9">
    <source>
        <dbReference type="SAM" id="MobiDB-lite"/>
    </source>
</evidence>
<feature type="domain" description="Cadherin" evidence="12">
    <location>
        <begin position="368"/>
        <end position="473"/>
    </location>
</feature>
<feature type="transmembrane region" description="Helical" evidence="10">
    <location>
        <begin position="583"/>
        <end position="606"/>
    </location>
</feature>
<evidence type="ECO:0000256" key="10">
    <source>
        <dbReference type="SAM" id="Phobius"/>
    </source>
</evidence>
<evidence type="ECO:0000256" key="8">
    <source>
        <dbReference type="PROSITE-ProRule" id="PRU00043"/>
    </source>
</evidence>
<organism evidence="13 14">
    <name type="scientific">Lingula anatina</name>
    <name type="common">Brachiopod</name>
    <name type="synonym">Lingula unguis</name>
    <dbReference type="NCBI Taxonomy" id="7574"/>
    <lineage>
        <taxon>Eukaryota</taxon>
        <taxon>Metazoa</taxon>
        <taxon>Spiralia</taxon>
        <taxon>Lophotrochozoa</taxon>
        <taxon>Brachiopoda</taxon>
        <taxon>Linguliformea</taxon>
        <taxon>Lingulata</taxon>
        <taxon>Lingulida</taxon>
        <taxon>Linguloidea</taxon>
        <taxon>Lingulidae</taxon>
        <taxon>Lingula</taxon>
    </lineage>
</organism>
<dbReference type="SMART" id="SM00112">
    <property type="entry name" value="CA"/>
    <property type="match status" value="5"/>
</dbReference>
<dbReference type="PANTHER" id="PTHR24027:SF422">
    <property type="entry name" value="CADHERIN DOMAIN-CONTAINING PROTEIN"/>
    <property type="match status" value="1"/>
</dbReference>
<dbReference type="InParanoid" id="A0A1S3HTY5"/>
<dbReference type="FunFam" id="2.60.40.60:FF:000015">
    <property type="entry name" value="FAT atypical cadherin 1"/>
    <property type="match status" value="1"/>
</dbReference>
<dbReference type="InterPro" id="IPR039808">
    <property type="entry name" value="Cadherin"/>
</dbReference>
<reference evidence="14" key="1">
    <citation type="journal article" date="2015" name="Nat. Commun.">
        <title>The Lingula genome provides insights into brachiopod evolution and the origin of phosphate biomineralization.</title>
        <authorList>
            <person name="Luo Y.J."/>
            <person name="Takeuchi T."/>
            <person name="Koyanagi R."/>
            <person name="Yamada L."/>
            <person name="Kanda M."/>
            <person name="Khalturina M."/>
            <person name="Fujie M."/>
            <person name="Yamasaki S.I."/>
            <person name="Endo K."/>
            <person name="Satoh N."/>
        </authorList>
    </citation>
    <scope>NUCLEOTIDE SEQUENCE</scope>
</reference>
<keyword evidence="7 10" id="KW-0472">Membrane</keyword>
<dbReference type="GO" id="GO:0005509">
    <property type="term" value="F:calcium ion binding"/>
    <property type="evidence" value="ECO:0007669"/>
    <property type="project" value="UniProtKB-UniRule"/>
</dbReference>
<dbReference type="PROSITE" id="PS50268">
    <property type="entry name" value="CADHERIN_2"/>
    <property type="match status" value="4"/>
</dbReference>
<evidence type="ECO:0000256" key="6">
    <source>
        <dbReference type="ARBA" id="ARBA00022989"/>
    </source>
</evidence>
<keyword evidence="2 10" id="KW-0812">Transmembrane</keyword>
<dbReference type="FunCoup" id="A0A1S3HTY5">
    <property type="interactions" value="83"/>
</dbReference>
<dbReference type="Pfam" id="PF00028">
    <property type="entry name" value="Cadherin"/>
    <property type="match status" value="2"/>
</dbReference>
<feature type="compositionally biased region" description="Polar residues" evidence="9">
    <location>
        <begin position="796"/>
        <end position="811"/>
    </location>
</feature>
<feature type="signal peptide" evidence="11">
    <location>
        <begin position="1"/>
        <end position="30"/>
    </location>
</feature>
<feature type="domain" description="Cadherin" evidence="12">
    <location>
        <begin position="256"/>
        <end position="367"/>
    </location>
</feature>
<dbReference type="GO" id="GO:0008013">
    <property type="term" value="F:beta-catenin binding"/>
    <property type="evidence" value="ECO:0007669"/>
    <property type="project" value="TreeGrafter"/>
</dbReference>
<dbReference type="InterPro" id="IPR002126">
    <property type="entry name" value="Cadherin-like_dom"/>
</dbReference>
<dbReference type="Gene3D" id="2.60.40.60">
    <property type="entry name" value="Cadherins"/>
    <property type="match status" value="5"/>
</dbReference>
<feature type="compositionally biased region" description="Low complexity" evidence="9">
    <location>
        <begin position="728"/>
        <end position="741"/>
    </location>
</feature>
<evidence type="ECO:0000313" key="14">
    <source>
        <dbReference type="RefSeq" id="XP_013389502.1"/>
    </source>
</evidence>
<keyword evidence="13" id="KW-1185">Reference proteome</keyword>
<feature type="region of interest" description="Disordered" evidence="9">
    <location>
        <begin position="693"/>
        <end position="820"/>
    </location>
</feature>
<evidence type="ECO:0000313" key="13">
    <source>
        <dbReference type="Proteomes" id="UP000085678"/>
    </source>
</evidence>
<dbReference type="GO" id="GO:0034332">
    <property type="term" value="P:adherens junction organization"/>
    <property type="evidence" value="ECO:0007669"/>
    <property type="project" value="TreeGrafter"/>
</dbReference>
<dbReference type="GO" id="GO:0007156">
    <property type="term" value="P:homophilic cell adhesion via plasma membrane adhesion molecules"/>
    <property type="evidence" value="ECO:0007669"/>
    <property type="project" value="InterPro"/>
</dbReference>
<feature type="chain" id="PRO_5010302706" evidence="11">
    <location>
        <begin position="31"/>
        <end position="824"/>
    </location>
</feature>
<feature type="compositionally biased region" description="Polar residues" evidence="9">
    <location>
        <begin position="718"/>
        <end position="727"/>
    </location>
</feature>
<dbReference type="CDD" id="cd11304">
    <property type="entry name" value="Cadherin_repeat"/>
    <property type="match status" value="3"/>
</dbReference>
<dbReference type="GO" id="GO:0016342">
    <property type="term" value="C:catenin complex"/>
    <property type="evidence" value="ECO:0007669"/>
    <property type="project" value="TreeGrafter"/>
</dbReference>
<dbReference type="GO" id="GO:0005912">
    <property type="term" value="C:adherens junction"/>
    <property type="evidence" value="ECO:0007669"/>
    <property type="project" value="TreeGrafter"/>
</dbReference>
<evidence type="ECO:0000256" key="5">
    <source>
        <dbReference type="ARBA" id="ARBA00022837"/>
    </source>
</evidence>
<dbReference type="GeneID" id="106158157"/>
<accession>A0A1S3HTY5</accession>
<evidence type="ECO:0000256" key="11">
    <source>
        <dbReference type="SAM" id="SignalP"/>
    </source>
</evidence>
<evidence type="ECO:0000256" key="3">
    <source>
        <dbReference type="ARBA" id="ARBA00022729"/>
    </source>
</evidence>
<keyword evidence="6 10" id="KW-1133">Transmembrane helix</keyword>
<dbReference type="PANTHER" id="PTHR24027">
    <property type="entry name" value="CADHERIN-23"/>
    <property type="match status" value="1"/>
</dbReference>
<dbReference type="GO" id="GO:0000902">
    <property type="term" value="P:cell morphogenesis"/>
    <property type="evidence" value="ECO:0007669"/>
    <property type="project" value="TreeGrafter"/>
</dbReference>
<dbReference type="GO" id="GO:0007043">
    <property type="term" value="P:cell-cell junction assembly"/>
    <property type="evidence" value="ECO:0007669"/>
    <property type="project" value="TreeGrafter"/>
</dbReference>
<dbReference type="GO" id="GO:0016339">
    <property type="term" value="P:calcium-dependent cell-cell adhesion via plasma membrane cell adhesion molecules"/>
    <property type="evidence" value="ECO:0007669"/>
    <property type="project" value="TreeGrafter"/>
</dbReference>
<name>A0A1S3HTY5_LINAN</name>
<sequence>MVESARMPQVWIYVVAMTVLKLCGTEEVIADPDPSLCNEIGTGAPVVFIQGVREDITNGSVIDYVNLTGTPQQIDLRIKTPSEYLDFNSATRAIILKKPVDLDNSTNVPSIYIVLDCVVKGAQVLNIPVRVTVIVTDINDNAPIFLKPVYTVEISELTPVGTTIVTDILATDADKDNSFIEYSILPGPNSTYFDIPIPAQGKVTLNRSLDYDRGQRAMTVVIMAKDHPANGDPQFNTTVLLKVNITDGDDQNPKFLHPVYEGTVLENATRNTQVHMFTPIFAIDQDTGINTGVLYTIERSDSTDTGDSSYFYIDHRTGNIFVQKDTLFRGREFFFQVKATQQDNPDRNALAGVKIRVQASNVNPPKFLKDTYFATLVENVPVGTSVLTVSAKDMDLDGSQPQGSYLRYSLRPGKGSDKFQIGEQNGTIRTAAQIDYEEDTQITATVLVTDGNYTDTTLLMVTVINVNDNNPQVSSDSYHFNATSRSHGAVLGKLNATDADPMTSFVFEMGKYQELFQIDSRGWITILAHGENITQNSYTFSVKIFDDGIPPRQAITEVTLQFPPLPTMPAPAEVKGMAEGDYVLIYILGALVGILLIVLIVLLVYIKKRKSLNPEKQSNHVNTSKAVRNYAPSLSPAESVNSDLHIDLDAMTTTMENPLALENPAFSFQYGTESTDEVDTTIRGVGEIEIGTAVAPYHENADSDNDSDSEMKPKTPNGDISSHNSIVSQNSIGNGSIHSSGPESLPNGIHKGSTQMLVQQEKANKTKKVKKLSWGKTRHMDSQTEIPLDPDVSVTPYDSSSDSLPQNTMQETADGKKPSITIYF</sequence>
<dbReference type="Proteomes" id="UP000085678">
    <property type="component" value="Unplaced"/>
</dbReference>
<reference evidence="14" key="2">
    <citation type="submission" date="2025-08" db="UniProtKB">
        <authorList>
            <consortium name="RefSeq"/>
        </authorList>
    </citation>
    <scope>IDENTIFICATION</scope>
</reference>
<dbReference type="RefSeq" id="XP_013389502.1">
    <property type="nucleotide sequence ID" value="XM_013534048.1"/>
</dbReference>
<keyword evidence="4" id="KW-0677">Repeat</keyword>
<evidence type="ECO:0000256" key="7">
    <source>
        <dbReference type="ARBA" id="ARBA00023136"/>
    </source>
</evidence>
<keyword evidence="5 8" id="KW-0106">Calcium</keyword>
<dbReference type="PRINTS" id="PR00205">
    <property type="entry name" value="CADHERIN"/>
</dbReference>